<sequence length="369" mass="40014">MGRLECAAAVACALGLLCAATVAPVHAGRTGAIIDTAARRSLATYLLLTGGTRQLQNEKTLNSVNTPLGSTCTQKMAQMNISAFSFYRGSNELYYRDLYNQSIITGSAFYGSTATPWIQGDMHLQNAGTFDIDTGKVIYDLNDFDESFVANFLYDMYRMATSIVLVAWENNLSDSTATSCVRSFVNYYCDQVNRFYAGTASTSDVLTSANTYGRIDDLILGAEVSDTRKKMLDSWSYVVSGTRTFDLTNPDLAPVNATERSAIGAAMAAYYTNTVTKAGLQGNATYFAVQDIARRINAGTGSLGKPRFYVMVEGVTTDASDDRILDVKLQSKPSVYPYLTATQKSAVDGPLGGNDAARAVRAYKQLIYK</sequence>
<dbReference type="InterPro" id="IPR018721">
    <property type="entry name" value="DUF2252"/>
</dbReference>
<organism evidence="2 3">
    <name type="scientific">Chlamydomonas incerta</name>
    <dbReference type="NCBI Taxonomy" id="51695"/>
    <lineage>
        <taxon>Eukaryota</taxon>
        <taxon>Viridiplantae</taxon>
        <taxon>Chlorophyta</taxon>
        <taxon>core chlorophytes</taxon>
        <taxon>Chlorophyceae</taxon>
        <taxon>CS clade</taxon>
        <taxon>Chlamydomonadales</taxon>
        <taxon>Chlamydomonadaceae</taxon>
        <taxon>Chlamydomonas</taxon>
    </lineage>
</organism>
<evidence type="ECO:0000313" key="3">
    <source>
        <dbReference type="Proteomes" id="UP000650467"/>
    </source>
</evidence>
<dbReference type="PANTHER" id="PTHR39441">
    <property type="entry name" value="DUF2252 DOMAIN-CONTAINING PROTEIN"/>
    <property type="match status" value="1"/>
</dbReference>
<name>A0A835T856_CHLIN</name>
<dbReference type="OrthoDB" id="9975454at2759"/>
<dbReference type="Proteomes" id="UP000650467">
    <property type="component" value="Unassembled WGS sequence"/>
</dbReference>
<evidence type="ECO:0000313" key="2">
    <source>
        <dbReference type="EMBL" id="KAG2438078.1"/>
    </source>
</evidence>
<evidence type="ECO:0008006" key="4">
    <source>
        <dbReference type="Google" id="ProtNLM"/>
    </source>
</evidence>
<gene>
    <name evidence="2" type="ORF">HXX76_005687</name>
</gene>
<dbReference type="PANTHER" id="PTHR39441:SF1">
    <property type="entry name" value="DUF2252 DOMAIN-CONTAINING PROTEIN"/>
    <property type="match status" value="1"/>
</dbReference>
<comment type="caution">
    <text evidence="2">The sequence shown here is derived from an EMBL/GenBank/DDBJ whole genome shotgun (WGS) entry which is preliminary data.</text>
</comment>
<feature type="chain" id="PRO_5032859164" description="DUF2252 domain-containing protein" evidence="1">
    <location>
        <begin position="28"/>
        <end position="369"/>
    </location>
</feature>
<protein>
    <recommendedName>
        <fullName evidence="4">DUF2252 domain-containing protein</fullName>
    </recommendedName>
</protein>
<evidence type="ECO:0000256" key="1">
    <source>
        <dbReference type="SAM" id="SignalP"/>
    </source>
</evidence>
<reference evidence="2" key="1">
    <citation type="journal article" date="2020" name="bioRxiv">
        <title>Comparative genomics of Chlamydomonas.</title>
        <authorList>
            <person name="Craig R.J."/>
            <person name="Hasan A.R."/>
            <person name="Ness R.W."/>
            <person name="Keightley P.D."/>
        </authorList>
    </citation>
    <scope>NUCLEOTIDE SEQUENCE</scope>
    <source>
        <strain evidence="2">SAG 7.73</strain>
    </source>
</reference>
<dbReference type="Pfam" id="PF10009">
    <property type="entry name" value="DUF2252"/>
    <property type="match status" value="1"/>
</dbReference>
<proteinExistence type="predicted"/>
<keyword evidence="1" id="KW-0732">Signal</keyword>
<keyword evidence="3" id="KW-1185">Reference proteome</keyword>
<accession>A0A835T856</accession>
<dbReference type="AlphaFoldDB" id="A0A835T856"/>
<dbReference type="EMBL" id="JAEHOC010000010">
    <property type="protein sequence ID" value="KAG2438078.1"/>
    <property type="molecule type" value="Genomic_DNA"/>
</dbReference>
<feature type="signal peptide" evidence="1">
    <location>
        <begin position="1"/>
        <end position="27"/>
    </location>
</feature>